<feature type="region of interest" description="Disordered" evidence="2">
    <location>
        <begin position="169"/>
        <end position="192"/>
    </location>
</feature>
<dbReference type="SUPFAM" id="SSF55874">
    <property type="entry name" value="ATPase domain of HSP90 chaperone/DNA topoisomerase II/histidine kinase"/>
    <property type="match status" value="1"/>
</dbReference>
<accession>A0A2V4N417</accession>
<dbReference type="CDD" id="cd16936">
    <property type="entry name" value="HATPase_RsbW-like"/>
    <property type="match status" value="1"/>
</dbReference>
<dbReference type="OrthoDB" id="3527613at2"/>
<protein>
    <recommendedName>
        <fullName evidence="3">Histidine kinase/HSP90-like ATPase domain-containing protein</fullName>
    </recommendedName>
</protein>
<evidence type="ECO:0000256" key="1">
    <source>
        <dbReference type="ARBA" id="ARBA00022527"/>
    </source>
</evidence>
<dbReference type="InterPro" id="IPR050267">
    <property type="entry name" value="Anti-sigma-factor_SerPK"/>
</dbReference>
<evidence type="ECO:0000259" key="3">
    <source>
        <dbReference type="Pfam" id="PF13581"/>
    </source>
</evidence>
<dbReference type="EMBL" id="PYBW01000049">
    <property type="protein sequence ID" value="PYC78581.1"/>
    <property type="molecule type" value="Genomic_DNA"/>
</dbReference>
<keyword evidence="1" id="KW-0723">Serine/threonine-protein kinase</keyword>
<evidence type="ECO:0000313" key="4">
    <source>
        <dbReference type="EMBL" id="PYC78581.1"/>
    </source>
</evidence>
<dbReference type="InterPro" id="IPR003594">
    <property type="entry name" value="HATPase_dom"/>
</dbReference>
<keyword evidence="1" id="KW-0418">Kinase</keyword>
<dbReference type="Pfam" id="PF13581">
    <property type="entry name" value="HATPase_c_2"/>
    <property type="match status" value="1"/>
</dbReference>
<feature type="domain" description="Histidine kinase/HSP90-like ATPase" evidence="3">
    <location>
        <begin position="51"/>
        <end position="159"/>
    </location>
</feature>
<comment type="caution">
    <text evidence="4">The sequence shown here is derived from an EMBL/GenBank/DDBJ whole genome shotgun (WGS) entry which is preliminary data.</text>
</comment>
<proteinExistence type="predicted"/>
<reference evidence="4 5" key="1">
    <citation type="submission" date="2018-03" db="EMBL/GenBank/DDBJ databases">
        <title>Bioinformatic expansion and discovery of thiopeptide antibiotics.</title>
        <authorList>
            <person name="Schwalen C.J."/>
            <person name="Hudson G.A."/>
            <person name="Mitchell D.A."/>
        </authorList>
    </citation>
    <scope>NUCLEOTIDE SEQUENCE [LARGE SCALE GENOMIC DNA]</scope>
    <source>
        <strain evidence="4 5">ATCC 21389</strain>
    </source>
</reference>
<feature type="compositionally biased region" description="Low complexity" evidence="2">
    <location>
        <begin position="169"/>
        <end position="183"/>
    </location>
</feature>
<name>A0A2V4N417_9ACTN</name>
<keyword evidence="5" id="KW-1185">Reference proteome</keyword>
<dbReference type="GO" id="GO:0004674">
    <property type="term" value="F:protein serine/threonine kinase activity"/>
    <property type="evidence" value="ECO:0007669"/>
    <property type="project" value="UniProtKB-KW"/>
</dbReference>
<dbReference type="Gene3D" id="3.30.565.10">
    <property type="entry name" value="Histidine kinase-like ATPase, C-terminal domain"/>
    <property type="match status" value="1"/>
</dbReference>
<organism evidence="4 5">
    <name type="scientific">Streptomyces tateyamensis</name>
    <dbReference type="NCBI Taxonomy" id="565073"/>
    <lineage>
        <taxon>Bacteria</taxon>
        <taxon>Bacillati</taxon>
        <taxon>Actinomycetota</taxon>
        <taxon>Actinomycetes</taxon>
        <taxon>Kitasatosporales</taxon>
        <taxon>Streptomycetaceae</taxon>
        <taxon>Streptomyces</taxon>
    </lineage>
</organism>
<dbReference type="PANTHER" id="PTHR35526:SF3">
    <property type="entry name" value="ANTI-SIGMA-F FACTOR RSBW"/>
    <property type="match status" value="1"/>
</dbReference>
<dbReference type="AlphaFoldDB" id="A0A2V4N417"/>
<evidence type="ECO:0000256" key="2">
    <source>
        <dbReference type="SAM" id="MobiDB-lite"/>
    </source>
</evidence>
<feature type="region of interest" description="Disordered" evidence="2">
    <location>
        <begin position="16"/>
        <end position="42"/>
    </location>
</feature>
<keyword evidence="1" id="KW-0808">Transferase</keyword>
<dbReference type="InterPro" id="IPR036890">
    <property type="entry name" value="HATPase_C_sf"/>
</dbReference>
<sequence length="192" mass="20547">MDRSLRRRKSVDCVSVVGEERAPRPPPVRRGDAEMEREYRPERDEFSVTAGAGAVRRARDRVVAAAARWRLPFSRDTLEDLRLCTSELVANALEHGGGQCEVTVSWSGRLLLVEVADRPPHPPVPLVAGDELPSGRGLVLVDALAGGWGWRPADRGKVVHFGFAPDPAAAGAAGSAGSTGAAARARELTARQ</sequence>
<evidence type="ECO:0000313" key="5">
    <source>
        <dbReference type="Proteomes" id="UP000248039"/>
    </source>
</evidence>
<feature type="compositionally biased region" description="Basic and acidic residues" evidence="2">
    <location>
        <begin position="18"/>
        <end position="42"/>
    </location>
</feature>
<dbReference type="Proteomes" id="UP000248039">
    <property type="component" value="Unassembled WGS sequence"/>
</dbReference>
<gene>
    <name evidence="4" type="ORF">C7C46_15880</name>
</gene>
<dbReference type="PANTHER" id="PTHR35526">
    <property type="entry name" value="ANTI-SIGMA-F FACTOR RSBW-RELATED"/>
    <property type="match status" value="1"/>
</dbReference>